<sequence>MGDFPQELMGAGNVSHGEDQNYIFNRVMWYSQLNNADLSQFSEQDQTVHYRYLKLLVNFATYLDPTPEDDDLLQNIHWPVVQADNFQYLEIGTNLSVGKNPKGDRQLFWEHIFTTYGLEPFETF</sequence>
<dbReference type="SUPFAM" id="SSF53474">
    <property type="entry name" value="alpha/beta-Hydrolases"/>
    <property type="match status" value="1"/>
</dbReference>
<dbReference type="ESTHER" id="denpd-n6t493">
    <property type="family name" value="Carb_B_Arthropoda"/>
</dbReference>
<feature type="domain" description="Carboxylesterase type B" evidence="2">
    <location>
        <begin position="13"/>
        <end position="109"/>
    </location>
</feature>
<evidence type="ECO:0000259" key="2">
    <source>
        <dbReference type="Pfam" id="PF00135"/>
    </source>
</evidence>
<name>U4UGA4_DENPD</name>
<reference evidence="3 4" key="1">
    <citation type="journal article" date="2013" name="Genome Biol.">
        <title>Draft genome of the mountain pine beetle, Dendroctonus ponderosae Hopkins, a major forest pest.</title>
        <authorList>
            <person name="Keeling C.I."/>
            <person name="Yuen M.M."/>
            <person name="Liao N.Y."/>
            <person name="Docking T.R."/>
            <person name="Chan S.K."/>
            <person name="Taylor G.A."/>
            <person name="Palmquist D.L."/>
            <person name="Jackman S.D."/>
            <person name="Nguyen A."/>
            <person name="Li M."/>
            <person name="Henderson H."/>
            <person name="Janes J.K."/>
            <person name="Zhao Y."/>
            <person name="Pandoh P."/>
            <person name="Moore R."/>
            <person name="Sperling F.A."/>
            <person name="Huber D.P."/>
            <person name="Birol I."/>
            <person name="Jones S.J."/>
            <person name="Bohlmann J."/>
        </authorList>
    </citation>
    <scope>NUCLEOTIDE SEQUENCE</scope>
</reference>
<organism evidence="3 4">
    <name type="scientific">Dendroctonus ponderosae</name>
    <name type="common">Mountain pine beetle</name>
    <dbReference type="NCBI Taxonomy" id="77166"/>
    <lineage>
        <taxon>Eukaryota</taxon>
        <taxon>Metazoa</taxon>
        <taxon>Ecdysozoa</taxon>
        <taxon>Arthropoda</taxon>
        <taxon>Hexapoda</taxon>
        <taxon>Insecta</taxon>
        <taxon>Pterygota</taxon>
        <taxon>Neoptera</taxon>
        <taxon>Endopterygota</taxon>
        <taxon>Coleoptera</taxon>
        <taxon>Polyphaga</taxon>
        <taxon>Cucujiformia</taxon>
        <taxon>Curculionidae</taxon>
        <taxon>Scolytinae</taxon>
        <taxon>Dendroctonus</taxon>
    </lineage>
</organism>
<dbReference type="Pfam" id="PF00135">
    <property type="entry name" value="COesterase"/>
    <property type="match status" value="1"/>
</dbReference>
<dbReference type="InterPro" id="IPR029058">
    <property type="entry name" value="AB_hydrolase_fold"/>
</dbReference>
<evidence type="ECO:0000313" key="3">
    <source>
        <dbReference type="EMBL" id="ERL92062.1"/>
    </source>
</evidence>
<dbReference type="InterPro" id="IPR002018">
    <property type="entry name" value="CarbesteraseB"/>
</dbReference>
<dbReference type="EMBL" id="KB632309">
    <property type="protein sequence ID" value="ERL92062.1"/>
    <property type="molecule type" value="Genomic_DNA"/>
</dbReference>
<dbReference type="AlphaFoldDB" id="U4UGA4"/>
<gene>
    <name evidence="3" type="ORF">D910_09384</name>
</gene>
<proteinExistence type="predicted"/>
<evidence type="ECO:0000256" key="1">
    <source>
        <dbReference type="ARBA" id="ARBA00023180"/>
    </source>
</evidence>
<dbReference type="Proteomes" id="UP000030742">
    <property type="component" value="Unassembled WGS sequence"/>
</dbReference>
<evidence type="ECO:0000313" key="4">
    <source>
        <dbReference type="Proteomes" id="UP000030742"/>
    </source>
</evidence>
<dbReference type="Gene3D" id="3.40.50.1820">
    <property type="entry name" value="alpha/beta hydrolase"/>
    <property type="match status" value="1"/>
</dbReference>
<keyword evidence="1" id="KW-0325">Glycoprotein</keyword>
<protein>
    <recommendedName>
        <fullName evidence="2">Carboxylesterase type B domain-containing protein</fullName>
    </recommendedName>
</protein>
<accession>U4UGA4</accession>